<keyword evidence="1" id="KW-0472">Membrane</keyword>
<dbReference type="RefSeq" id="WP_055733790.1">
    <property type="nucleotide sequence ID" value="NZ_BMDY01000018.1"/>
</dbReference>
<keyword evidence="1" id="KW-1133">Transmembrane helix</keyword>
<reference evidence="3" key="1">
    <citation type="journal article" date="2019" name="Int. J. Syst. Evol. Microbiol.">
        <title>The Global Catalogue of Microorganisms (GCM) 10K type strain sequencing project: providing services to taxonomists for standard genome sequencing and annotation.</title>
        <authorList>
            <consortium name="The Broad Institute Genomics Platform"/>
            <consortium name="The Broad Institute Genome Sequencing Center for Infectious Disease"/>
            <person name="Wu L."/>
            <person name="Ma J."/>
        </authorList>
    </citation>
    <scope>NUCLEOTIDE SEQUENCE [LARGE SCALE GENOMIC DNA]</scope>
    <source>
        <strain evidence="3">CGMCC 1.10131</strain>
    </source>
</reference>
<evidence type="ECO:0000313" key="3">
    <source>
        <dbReference type="Proteomes" id="UP000651977"/>
    </source>
</evidence>
<keyword evidence="1" id="KW-0812">Transmembrane</keyword>
<gene>
    <name evidence="2" type="ORF">GCM10007414_28080</name>
</gene>
<evidence type="ECO:0000313" key="2">
    <source>
        <dbReference type="EMBL" id="GGB13135.1"/>
    </source>
</evidence>
<sequence length="133" mass="15451">MKDKHLRAIVIVLCLLPLITSIMKSASIYDSELQNIEHFAGGDGVIHWLSAFMVATLLQWAYWPSFRAKCWLGLPRLYYLLYVIFTLDELAQIALPTRDFDLSDLLINYFGLTSSFIIASLWAHYQQRRRQIP</sequence>
<feature type="transmembrane region" description="Helical" evidence="1">
    <location>
        <begin position="107"/>
        <end position="125"/>
    </location>
</feature>
<organism evidence="2 3">
    <name type="scientific">Agarivorans gilvus</name>
    <dbReference type="NCBI Taxonomy" id="680279"/>
    <lineage>
        <taxon>Bacteria</taxon>
        <taxon>Pseudomonadati</taxon>
        <taxon>Pseudomonadota</taxon>
        <taxon>Gammaproteobacteria</taxon>
        <taxon>Alteromonadales</taxon>
        <taxon>Alteromonadaceae</taxon>
        <taxon>Agarivorans</taxon>
    </lineage>
</organism>
<keyword evidence="3" id="KW-1185">Reference proteome</keyword>
<feature type="transmembrane region" description="Helical" evidence="1">
    <location>
        <begin position="77"/>
        <end position="95"/>
    </location>
</feature>
<accession>A0ABQ1I548</accession>
<dbReference type="EMBL" id="BMDY01000018">
    <property type="protein sequence ID" value="GGB13135.1"/>
    <property type="molecule type" value="Genomic_DNA"/>
</dbReference>
<dbReference type="Proteomes" id="UP000651977">
    <property type="component" value="Unassembled WGS sequence"/>
</dbReference>
<evidence type="ECO:0000256" key="1">
    <source>
        <dbReference type="SAM" id="Phobius"/>
    </source>
</evidence>
<comment type="caution">
    <text evidence="2">The sequence shown here is derived from an EMBL/GenBank/DDBJ whole genome shotgun (WGS) entry which is preliminary data.</text>
</comment>
<feature type="transmembrane region" description="Helical" evidence="1">
    <location>
        <begin position="45"/>
        <end position="65"/>
    </location>
</feature>
<evidence type="ECO:0008006" key="4">
    <source>
        <dbReference type="Google" id="ProtNLM"/>
    </source>
</evidence>
<name>A0ABQ1I548_9ALTE</name>
<proteinExistence type="predicted"/>
<protein>
    <recommendedName>
        <fullName evidence="4">VanZ-like domain-containing protein</fullName>
    </recommendedName>
</protein>